<feature type="region of interest" description="Disordered" evidence="1">
    <location>
        <begin position="211"/>
        <end position="250"/>
    </location>
</feature>
<evidence type="ECO:0000313" key="4">
    <source>
        <dbReference type="Proteomes" id="UP000006352"/>
    </source>
</evidence>
<evidence type="ECO:0000313" key="3">
    <source>
        <dbReference type="EMBL" id="CCM07043.1"/>
    </source>
</evidence>
<reference evidence="3 4" key="1">
    <citation type="journal article" date="2012" name="Appl. Environ. Microbiol.">
        <title>Short-read sequencing for genomic analysis of the brown rot fungus Fibroporia radiculosa.</title>
        <authorList>
            <person name="Tang J.D."/>
            <person name="Perkins A.D."/>
            <person name="Sonstegard T.S."/>
            <person name="Schroeder S.G."/>
            <person name="Burgess S.C."/>
            <person name="Diehl S.V."/>
        </authorList>
    </citation>
    <scope>NUCLEOTIDE SEQUENCE [LARGE SCALE GENOMIC DNA]</scope>
    <source>
        <strain evidence="3 4">TFFH 294</strain>
    </source>
</reference>
<protein>
    <submittedName>
        <fullName evidence="3">Uncharacterized protein</fullName>
    </submittedName>
</protein>
<accession>J7SCZ2</accession>
<keyword evidence="2" id="KW-1133">Transmembrane helix</keyword>
<dbReference type="HOGENOM" id="CLU_783113_0_0_1"/>
<organism evidence="3 4">
    <name type="scientific">Fibroporia radiculosa</name>
    <dbReference type="NCBI Taxonomy" id="599839"/>
    <lineage>
        <taxon>Eukaryota</taxon>
        <taxon>Fungi</taxon>
        <taxon>Dikarya</taxon>
        <taxon>Basidiomycota</taxon>
        <taxon>Agaricomycotina</taxon>
        <taxon>Agaricomycetes</taxon>
        <taxon>Polyporales</taxon>
        <taxon>Fibroporiaceae</taxon>
        <taxon>Fibroporia</taxon>
    </lineage>
</organism>
<evidence type="ECO:0000256" key="2">
    <source>
        <dbReference type="SAM" id="Phobius"/>
    </source>
</evidence>
<name>J7SCZ2_9APHY</name>
<dbReference type="AlphaFoldDB" id="J7SCZ2"/>
<keyword evidence="2" id="KW-0812">Transmembrane</keyword>
<evidence type="ECO:0000256" key="1">
    <source>
        <dbReference type="SAM" id="MobiDB-lite"/>
    </source>
</evidence>
<sequence>MASTTVLATLLIATWRHTKSKSSSLDNQQPPPLTKHPMVNQVAPLTTITLAVINEHSHLLLLALLGFFLLSLLSTLTLALIVPLLLCLTIHHLEREHQWAFNITTTAQCPLPHTTTNLPVVAANRDSNNPTQQESDDSSLEFLNKGGFRYPFTPLPNVTHQLFLIPGLPESSNSDTIVLHQFPGPLEILPNTLEASTGSYHVAPAQVFPSLSPMNTSSSPNPDSPLAASTDSPNMPPLTSDASDNGSLDHAPNLHLLANISKSWQSIPFDTSTPVQDVDPLEQVLPHFPGVYANFVTRPPMGVSINGIPAFGLQRVSTTTANILRTAEPVGNWNSLDKEWEKDTWEYLQT</sequence>
<dbReference type="GeneID" id="24101943"/>
<keyword evidence="2" id="KW-0472">Membrane</keyword>
<dbReference type="EMBL" id="HE797626">
    <property type="protein sequence ID" value="CCM07043.1"/>
    <property type="molecule type" value="Genomic_DNA"/>
</dbReference>
<feature type="transmembrane region" description="Helical" evidence="2">
    <location>
        <begin position="59"/>
        <end position="88"/>
    </location>
</feature>
<dbReference type="RefSeq" id="XP_012177064.1">
    <property type="nucleotide sequence ID" value="XM_012321674.1"/>
</dbReference>
<feature type="compositionally biased region" description="Polar residues" evidence="1">
    <location>
        <begin position="212"/>
        <end position="233"/>
    </location>
</feature>
<gene>
    <name evidence="3" type="ORF">FIBRA_09363</name>
</gene>
<proteinExistence type="predicted"/>
<dbReference type="InParanoid" id="J7SCZ2"/>
<dbReference type="Proteomes" id="UP000006352">
    <property type="component" value="Unassembled WGS sequence"/>
</dbReference>
<keyword evidence="4" id="KW-1185">Reference proteome</keyword>